<dbReference type="InterPro" id="IPR051449">
    <property type="entry name" value="ABC-2_transporter_component"/>
</dbReference>
<evidence type="ECO:0000256" key="1">
    <source>
        <dbReference type="ARBA" id="ARBA00004651"/>
    </source>
</evidence>
<accession>A0A0D0LWJ0</accession>
<dbReference type="OrthoDB" id="9808686at2"/>
<dbReference type="PROSITE" id="PS51012">
    <property type="entry name" value="ABC_TM2"/>
    <property type="match status" value="1"/>
</dbReference>
<protein>
    <recommendedName>
        <fullName evidence="8">Transport permease protein</fullName>
    </recommendedName>
</protein>
<dbReference type="PRINTS" id="PR00164">
    <property type="entry name" value="ABC2TRNSPORT"/>
</dbReference>
<dbReference type="InterPro" id="IPR047817">
    <property type="entry name" value="ABC2_TM_bact-type"/>
</dbReference>
<dbReference type="GO" id="GO:0140359">
    <property type="term" value="F:ABC-type transporter activity"/>
    <property type="evidence" value="ECO:0007669"/>
    <property type="project" value="InterPro"/>
</dbReference>
<comment type="caution">
    <text evidence="10">The sequence shown here is derived from an EMBL/GenBank/DDBJ whole genome shotgun (WGS) entry which is preliminary data.</text>
</comment>
<reference evidence="10 11" key="1">
    <citation type="submission" date="2014-12" db="EMBL/GenBank/DDBJ databases">
        <title>16Stimator: statistical estimation of ribosomal gene copy numbers from draft genome assemblies.</title>
        <authorList>
            <person name="Perisin M.A."/>
            <person name="Vetter M."/>
            <person name="Gilbert J.A."/>
            <person name="Bergelson J."/>
        </authorList>
    </citation>
    <scope>NUCLEOTIDE SEQUENCE [LARGE SCALE GENOMIC DNA]</scope>
    <source>
        <strain evidence="10 11">MEDvA23</strain>
    </source>
</reference>
<feature type="transmembrane region" description="Helical" evidence="8">
    <location>
        <begin position="345"/>
        <end position="367"/>
    </location>
</feature>
<name>A0A0D0LWJ0_VARPD</name>
<dbReference type="RefSeq" id="WP_042578559.1">
    <property type="nucleotide sequence ID" value="NZ_JXQQ01000020.1"/>
</dbReference>
<comment type="subcellular location">
    <subcellularLocation>
        <location evidence="8">Cell inner membrane</location>
        <topology evidence="8">Multi-pass membrane protein</topology>
    </subcellularLocation>
    <subcellularLocation>
        <location evidence="1">Cell membrane</location>
        <topology evidence="1">Multi-pass membrane protein</topology>
    </subcellularLocation>
</comment>
<comment type="caution">
    <text evidence="8">Lacks conserved residue(s) required for the propagation of feature annotation.</text>
</comment>
<evidence type="ECO:0000256" key="8">
    <source>
        <dbReference type="RuleBase" id="RU361157"/>
    </source>
</evidence>
<feature type="transmembrane region" description="Helical" evidence="8">
    <location>
        <begin position="227"/>
        <end position="251"/>
    </location>
</feature>
<keyword evidence="4 8" id="KW-1003">Cell membrane</keyword>
<dbReference type="Proteomes" id="UP000032067">
    <property type="component" value="Unassembled WGS sequence"/>
</dbReference>
<evidence type="ECO:0000256" key="3">
    <source>
        <dbReference type="ARBA" id="ARBA00022448"/>
    </source>
</evidence>
<evidence type="ECO:0000256" key="2">
    <source>
        <dbReference type="ARBA" id="ARBA00007783"/>
    </source>
</evidence>
<dbReference type="PANTHER" id="PTHR30294:SF44">
    <property type="entry name" value="MULTIDRUG ABC TRANSPORTER PERMEASE YBHR-RELATED"/>
    <property type="match status" value="1"/>
</dbReference>
<keyword evidence="6 8" id="KW-1133">Transmembrane helix</keyword>
<keyword evidence="5 8" id="KW-0812">Transmembrane</keyword>
<feature type="domain" description="ABC transmembrane type-2" evidence="9">
    <location>
        <begin position="136"/>
        <end position="370"/>
    </location>
</feature>
<evidence type="ECO:0000256" key="4">
    <source>
        <dbReference type="ARBA" id="ARBA00022475"/>
    </source>
</evidence>
<dbReference type="Gene3D" id="3.40.1710.10">
    <property type="entry name" value="abc type-2 transporter like domain"/>
    <property type="match status" value="1"/>
</dbReference>
<evidence type="ECO:0000256" key="7">
    <source>
        <dbReference type="ARBA" id="ARBA00023136"/>
    </source>
</evidence>
<organism evidence="10 11">
    <name type="scientific">Variovorax paradoxus</name>
    <dbReference type="NCBI Taxonomy" id="34073"/>
    <lineage>
        <taxon>Bacteria</taxon>
        <taxon>Pseudomonadati</taxon>
        <taxon>Pseudomonadota</taxon>
        <taxon>Betaproteobacteria</taxon>
        <taxon>Burkholderiales</taxon>
        <taxon>Comamonadaceae</taxon>
        <taxon>Variovorax</taxon>
    </lineage>
</organism>
<dbReference type="Pfam" id="PF12698">
    <property type="entry name" value="ABC2_membrane_3"/>
    <property type="match status" value="1"/>
</dbReference>
<dbReference type="EMBL" id="JXQQ01000020">
    <property type="protein sequence ID" value="KIQ33648.1"/>
    <property type="molecule type" value="Genomic_DNA"/>
</dbReference>
<feature type="transmembrane region" description="Helical" evidence="8">
    <location>
        <begin position="179"/>
        <end position="201"/>
    </location>
</feature>
<evidence type="ECO:0000256" key="5">
    <source>
        <dbReference type="ARBA" id="ARBA00022692"/>
    </source>
</evidence>
<evidence type="ECO:0000313" key="11">
    <source>
        <dbReference type="Proteomes" id="UP000032067"/>
    </source>
</evidence>
<gene>
    <name evidence="10" type="ORF">RT97_09665</name>
</gene>
<feature type="transmembrane region" description="Helical" evidence="8">
    <location>
        <begin position="257"/>
        <end position="281"/>
    </location>
</feature>
<dbReference type="AlphaFoldDB" id="A0A0D0LWJ0"/>
<evidence type="ECO:0000256" key="6">
    <source>
        <dbReference type="ARBA" id="ARBA00022989"/>
    </source>
</evidence>
<proteinExistence type="inferred from homology"/>
<dbReference type="PANTHER" id="PTHR30294">
    <property type="entry name" value="MEMBRANE COMPONENT OF ABC TRANSPORTER YHHJ-RELATED"/>
    <property type="match status" value="1"/>
</dbReference>
<keyword evidence="7 8" id="KW-0472">Membrane</keyword>
<dbReference type="GO" id="GO:0043190">
    <property type="term" value="C:ATP-binding cassette (ABC) transporter complex"/>
    <property type="evidence" value="ECO:0007669"/>
    <property type="project" value="InterPro"/>
</dbReference>
<dbReference type="InterPro" id="IPR000412">
    <property type="entry name" value="ABC_2_transport"/>
</dbReference>
<comment type="similarity">
    <text evidence="2 8">Belongs to the ABC-2 integral membrane protein family.</text>
</comment>
<evidence type="ECO:0000313" key="10">
    <source>
        <dbReference type="EMBL" id="KIQ33648.1"/>
    </source>
</evidence>
<dbReference type="InterPro" id="IPR013525">
    <property type="entry name" value="ABC2_TM"/>
</dbReference>
<sequence>MIDFVLRIANLCRKELLAILKDPATRTILFAPALLQSLIFGYGATYDLANVPYALLDQSRTGAATELIAHLDSTGVFHRVATLRTQADIREVIDTERALLVIQIAPDFERRLSAGQPAPIQLILDARNSNTAGSAAGYVSAVVERYNAELRTRAGVPPAPLVVESRAWFNPNLETRWNLLPGMIAALSMLQTLLLTALSVAREREQGTFDQLLVTPMSPLEIMIGKALPPVLVGLAQSSLILVVAMFWFGIPMAGSLVTLYTGLVFFTVASVGIGLSISAVSANMQQAMLYTFVLLMPMMLLSGLTTPVRNMPHVLQVITMANPLRFAIDLVQRVYLEGVGLGTVWHNLIPLSIIAVVTLPLAAWLFRNRLV</sequence>
<feature type="transmembrane region" description="Helical" evidence="8">
    <location>
        <begin position="288"/>
        <end position="306"/>
    </location>
</feature>
<evidence type="ECO:0000259" key="9">
    <source>
        <dbReference type="PROSITE" id="PS51012"/>
    </source>
</evidence>
<keyword evidence="3 8" id="KW-0813">Transport</keyword>